<dbReference type="EMBL" id="JAOPJZ010000003">
    <property type="protein sequence ID" value="MCU4751453.1"/>
    <property type="molecule type" value="Genomic_DNA"/>
</dbReference>
<dbReference type="InterPro" id="IPR005471">
    <property type="entry name" value="Tscrpt_reg_IclR_N"/>
</dbReference>
<keyword evidence="4" id="KW-0175">Coiled coil</keyword>
<gene>
    <name evidence="7" type="ORF">OB919_05585</name>
</gene>
<organism evidence="7 8">
    <name type="scientific">Natronosalvus hydrolyticus</name>
    <dbReference type="NCBI Taxonomy" id="2979988"/>
    <lineage>
        <taxon>Archaea</taxon>
        <taxon>Methanobacteriati</taxon>
        <taxon>Methanobacteriota</taxon>
        <taxon>Stenosarchaea group</taxon>
        <taxon>Halobacteria</taxon>
        <taxon>Halobacteriales</taxon>
        <taxon>Natrialbaceae</taxon>
        <taxon>Natronosalvus</taxon>
    </lineage>
</organism>
<evidence type="ECO:0000256" key="2">
    <source>
        <dbReference type="ARBA" id="ARBA00023125"/>
    </source>
</evidence>
<dbReference type="PROSITE" id="PS51078">
    <property type="entry name" value="ICLR_ED"/>
    <property type="match status" value="1"/>
</dbReference>
<dbReference type="PANTHER" id="PTHR30136:SF35">
    <property type="entry name" value="HTH-TYPE TRANSCRIPTIONAL REGULATOR RV1719"/>
    <property type="match status" value="1"/>
</dbReference>
<dbReference type="Gene3D" id="3.30.450.40">
    <property type="match status" value="1"/>
</dbReference>
<feature type="domain" description="HTH iclR-type" evidence="5">
    <location>
        <begin position="9"/>
        <end position="67"/>
    </location>
</feature>
<name>A0AAP3E5E3_9EURY</name>
<evidence type="ECO:0000313" key="7">
    <source>
        <dbReference type="EMBL" id="MCU4751453.1"/>
    </source>
</evidence>
<accession>A0AAP3E5E3</accession>
<dbReference type="InterPro" id="IPR014757">
    <property type="entry name" value="Tscrpt_reg_IclR_C"/>
</dbReference>
<feature type="coiled-coil region" evidence="4">
    <location>
        <begin position="166"/>
        <end position="193"/>
    </location>
</feature>
<dbReference type="InterPro" id="IPR011991">
    <property type="entry name" value="ArsR-like_HTH"/>
</dbReference>
<dbReference type="Pfam" id="PF01614">
    <property type="entry name" value="IclR_C"/>
    <property type="match status" value="1"/>
</dbReference>
<dbReference type="Pfam" id="PF09339">
    <property type="entry name" value="HTH_IclR"/>
    <property type="match status" value="1"/>
</dbReference>
<protein>
    <submittedName>
        <fullName evidence="7">IclR family transcriptional regulator</fullName>
    </submittedName>
</protein>
<dbReference type="SUPFAM" id="SSF55781">
    <property type="entry name" value="GAF domain-like"/>
    <property type="match status" value="1"/>
</dbReference>
<evidence type="ECO:0000256" key="4">
    <source>
        <dbReference type="SAM" id="Coils"/>
    </source>
</evidence>
<evidence type="ECO:0000259" key="6">
    <source>
        <dbReference type="PROSITE" id="PS51078"/>
    </source>
</evidence>
<evidence type="ECO:0000256" key="1">
    <source>
        <dbReference type="ARBA" id="ARBA00023015"/>
    </source>
</evidence>
<dbReference type="InterPro" id="IPR050707">
    <property type="entry name" value="HTH_MetabolicPath_Reg"/>
</dbReference>
<keyword evidence="2" id="KW-0238">DNA-binding</keyword>
<dbReference type="AlphaFoldDB" id="A0AAP3E5E3"/>
<reference evidence="7 8" key="1">
    <citation type="submission" date="2022-09" db="EMBL/GenBank/DDBJ databases">
        <title>Enrichment on poylsaccharides allowed isolation of novel metabolic and taxonomic groups of Haloarchaea.</title>
        <authorList>
            <person name="Sorokin D.Y."/>
            <person name="Elcheninov A.G."/>
            <person name="Khizhniak T.V."/>
            <person name="Kolganova T.V."/>
            <person name="Kublanov I.V."/>
        </authorList>
    </citation>
    <scope>NUCLEOTIDE SEQUENCE [LARGE SCALE GENOMIC DNA]</scope>
    <source>
        <strain evidence="7 8">AArc-curdl1</strain>
    </source>
</reference>
<feature type="domain" description="IclR-ED" evidence="6">
    <location>
        <begin position="68"/>
        <end position="252"/>
    </location>
</feature>
<evidence type="ECO:0000259" key="5">
    <source>
        <dbReference type="PROSITE" id="PS51077"/>
    </source>
</evidence>
<dbReference type="SUPFAM" id="SSF46785">
    <property type="entry name" value="Winged helix' DNA-binding domain"/>
    <property type="match status" value="1"/>
</dbReference>
<dbReference type="SMART" id="SM00346">
    <property type="entry name" value="HTH_ICLR"/>
    <property type="match status" value="1"/>
</dbReference>
<dbReference type="InterPro" id="IPR036388">
    <property type="entry name" value="WH-like_DNA-bd_sf"/>
</dbReference>
<dbReference type="RefSeq" id="WP_342807267.1">
    <property type="nucleotide sequence ID" value="NZ_JAOPJZ010000003.1"/>
</dbReference>
<evidence type="ECO:0000256" key="3">
    <source>
        <dbReference type="ARBA" id="ARBA00023163"/>
    </source>
</evidence>
<keyword evidence="3" id="KW-0804">Transcription</keyword>
<dbReference type="PANTHER" id="PTHR30136">
    <property type="entry name" value="HELIX-TURN-HELIX TRANSCRIPTIONAL REGULATOR, ICLR FAMILY"/>
    <property type="match status" value="1"/>
</dbReference>
<sequence>MTKTDEEHVRAVATSFRILEALRESGSGVSAIATELDLAKSTVHNHLQTLEHLGYVVADDGEYTLGLRLLDLGYHARRPYRLYEAAKPEADDLAERTGDRCQVMVREGTEGVYVYQTSGEQAITTDSHIGTRVDLHATAVGKAYLAHLPESDLEEILASSPLEQITEKTTTDREALLEELEEIREQGVAFNDEERILGMRAVGAPILGQDGTVLGGLSVSGPTTRFQGERYHTEIPDIVRRSARVIGIKATYV</sequence>
<dbReference type="GO" id="GO:0003677">
    <property type="term" value="F:DNA binding"/>
    <property type="evidence" value="ECO:0007669"/>
    <property type="project" value="UniProtKB-KW"/>
</dbReference>
<dbReference type="Gene3D" id="1.10.10.10">
    <property type="entry name" value="Winged helix-like DNA-binding domain superfamily/Winged helix DNA-binding domain"/>
    <property type="match status" value="1"/>
</dbReference>
<dbReference type="GO" id="GO:0003700">
    <property type="term" value="F:DNA-binding transcription factor activity"/>
    <property type="evidence" value="ECO:0007669"/>
    <property type="project" value="TreeGrafter"/>
</dbReference>
<keyword evidence="1" id="KW-0805">Transcription regulation</keyword>
<dbReference type="InterPro" id="IPR029016">
    <property type="entry name" value="GAF-like_dom_sf"/>
</dbReference>
<proteinExistence type="predicted"/>
<evidence type="ECO:0000313" key="8">
    <source>
        <dbReference type="Proteomes" id="UP001321047"/>
    </source>
</evidence>
<dbReference type="InterPro" id="IPR036390">
    <property type="entry name" value="WH_DNA-bd_sf"/>
</dbReference>
<dbReference type="GO" id="GO:0045892">
    <property type="term" value="P:negative regulation of DNA-templated transcription"/>
    <property type="evidence" value="ECO:0007669"/>
    <property type="project" value="TreeGrafter"/>
</dbReference>
<dbReference type="PROSITE" id="PS51077">
    <property type="entry name" value="HTH_ICLR"/>
    <property type="match status" value="1"/>
</dbReference>
<dbReference type="Proteomes" id="UP001321047">
    <property type="component" value="Unassembled WGS sequence"/>
</dbReference>
<comment type="caution">
    <text evidence="7">The sequence shown here is derived from an EMBL/GenBank/DDBJ whole genome shotgun (WGS) entry which is preliminary data.</text>
</comment>
<keyword evidence="8" id="KW-1185">Reference proteome</keyword>
<dbReference type="CDD" id="cd00090">
    <property type="entry name" value="HTH_ARSR"/>
    <property type="match status" value="1"/>
</dbReference>